<dbReference type="PROSITE" id="PS51695">
    <property type="entry name" value="SEDOLISIN"/>
    <property type="match status" value="1"/>
</dbReference>
<evidence type="ECO:0000313" key="18">
    <source>
        <dbReference type="EMBL" id="KAJ7623738.1"/>
    </source>
</evidence>
<dbReference type="PANTHER" id="PTHR14218">
    <property type="entry name" value="PROTEASE S8 TRIPEPTIDYL PEPTIDASE I CLN2"/>
    <property type="match status" value="1"/>
</dbReference>
<keyword evidence="8 16" id="KW-0732">Signal</keyword>
<evidence type="ECO:0000256" key="10">
    <source>
        <dbReference type="ARBA" id="ARBA00022825"/>
    </source>
</evidence>
<keyword evidence="7 15" id="KW-0479">Metal-binding</keyword>
<evidence type="ECO:0000259" key="17">
    <source>
        <dbReference type="PROSITE" id="PS51695"/>
    </source>
</evidence>
<feature type="active site" description="Charge relay system" evidence="15">
    <location>
        <position position="300"/>
    </location>
</feature>
<dbReference type="GO" id="GO:0006508">
    <property type="term" value="P:proteolysis"/>
    <property type="evidence" value="ECO:0007669"/>
    <property type="project" value="UniProtKB-KW"/>
</dbReference>
<organism evidence="18 19">
    <name type="scientific">Roridomyces roridus</name>
    <dbReference type="NCBI Taxonomy" id="1738132"/>
    <lineage>
        <taxon>Eukaryota</taxon>
        <taxon>Fungi</taxon>
        <taxon>Dikarya</taxon>
        <taxon>Basidiomycota</taxon>
        <taxon>Agaricomycotina</taxon>
        <taxon>Agaricomycetes</taxon>
        <taxon>Agaricomycetidae</taxon>
        <taxon>Agaricales</taxon>
        <taxon>Marasmiineae</taxon>
        <taxon>Mycenaceae</taxon>
        <taxon>Roridomyces</taxon>
    </lineage>
</organism>
<dbReference type="InterPro" id="IPR030400">
    <property type="entry name" value="Sedolisin_dom"/>
</dbReference>
<dbReference type="SMART" id="SM00944">
    <property type="entry name" value="Pro-kuma_activ"/>
    <property type="match status" value="1"/>
</dbReference>
<feature type="binding site" evidence="15">
    <location>
        <position position="550"/>
    </location>
    <ligand>
        <name>Ca(2+)</name>
        <dbReference type="ChEBI" id="CHEBI:29108"/>
    </ligand>
</feature>
<dbReference type="InterPro" id="IPR036852">
    <property type="entry name" value="Peptidase_S8/S53_dom_sf"/>
</dbReference>
<dbReference type="EMBL" id="JARKIF010000014">
    <property type="protein sequence ID" value="KAJ7623738.1"/>
    <property type="molecule type" value="Genomic_DNA"/>
</dbReference>
<dbReference type="InterPro" id="IPR000209">
    <property type="entry name" value="Peptidase_S8/S53_dom"/>
</dbReference>
<evidence type="ECO:0000256" key="5">
    <source>
        <dbReference type="ARBA" id="ARBA00022525"/>
    </source>
</evidence>
<dbReference type="InterPro" id="IPR050819">
    <property type="entry name" value="Tripeptidyl-peptidase_I"/>
</dbReference>
<proteinExistence type="predicted"/>
<evidence type="ECO:0000256" key="15">
    <source>
        <dbReference type="PROSITE-ProRule" id="PRU01032"/>
    </source>
</evidence>
<dbReference type="Proteomes" id="UP001221142">
    <property type="component" value="Unassembled WGS sequence"/>
</dbReference>
<evidence type="ECO:0000256" key="12">
    <source>
        <dbReference type="ARBA" id="ARBA00023026"/>
    </source>
</evidence>
<evidence type="ECO:0000256" key="9">
    <source>
        <dbReference type="ARBA" id="ARBA00022801"/>
    </source>
</evidence>
<dbReference type="GO" id="GO:0008240">
    <property type="term" value="F:tripeptidyl-peptidase activity"/>
    <property type="evidence" value="ECO:0007669"/>
    <property type="project" value="UniProtKB-EC"/>
</dbReference>
<dbReference type="GO" id="GO:0005576">
    <property type="term" value="C:extracellular region"/>
    <property type="evidence" value="ECO:0007669"/>
    <property type="project" value="UniProtKB-SubCell"/>
</dbReference>
<reference evidence="18" key="1">
    <citation type="submission" date="2023-03" db="EMBL/GenBank/DDBJ databases">
        <title>Massive genome expansion in bonnet fungi (Mycena s.s.) driven by repeated elements and novel gene families across ecological guilds.</title>
        <authorList>
            <consortium name="Lawrence Berkeley National Laboratory"/>
            <person name="Harder C.B."/>
            <person name="Miyauchi S."/>
            <person name="Viragh M."/>
            <person name="Kuo A."/>
            <person name="Thoen E."/>
            <person name="Andreopoulos B."/>
            <person name="Lu D."/>
            <person name="Skrede I."/>
            <person name="Drula E."/>
            <person name="Henrissat B."/>
            <person name="Morin E."/>
            <person name="Kohler A."/>
            <person name="Barry K."/>
            <person name="LaButti K."/>
            <person name="Morin E."/>
            <person name="Salamov A."/>
            <person name="Lipzen A."/>
            <person name="Mereny Z."/>
            <person name="Hegedus B."/>
            <person name="Baldrian P."/>
            <person name="Stursova M."/>
            <person name="Weitz H."/>
            <person name="Taylor A."/>
            <person name="Grigoriev I.V."/>
            <person name="Nagy L.G."/>
            <person name="Martin F."/>
            <person name="Kauserud H."/>
        </authorList>
    </citation>
    <scope>NUCLEOTIDE SEQUENCE</scope>
    <source>
        <strain evidence="18">9284</strain>
    </source>
</reference>
<sequence length="597" mass="63910">MLWLSALVVIAQLSAAKPLLNQRWDDQSVKHAWVEIPKGWEYHSAPPADHLLDLRIGLKQDKIDQLISSLYEVSDPAHGRYGKHLSKEEVDALVAPHPDSVDAVEAWLEHHGINPSDAHFRLTAGEWVTIRVSVAQAERMLNTKYAVYRHPSTGSQVVRTMEYSLPTELHSHVDVISPTTYFGTMQSMRATSFIQPQAASPDSDSFATNISPLDVPASCGVTVTPACLRALYNTTDYVPQATDNNSLGIASYLEQYANDADLQTFFTTFRPDAVGSTVEHVQINGGLDDQSLPGIEANLDIQYSLGIAWPTRGTVYSTGGEPPFNASSTTPTNTNEPYLDWLNYLLNQTTIPQTLSNSYGDQEQTVPLDYATSVCNMFAQLGVRGSSLFTSSGDHGVGGGDCNTNDGTNTVKFQPIFPASCPYITAVGGTTGVNPEVAASLSGGGFSNYFRRPAYQTSTVASFIIALGDEYSDLHNASGRTYPDLAAQAAGFQVVNGGETITVGGTSASAPTVAGVFALLNDMRIVEGKSPLGFVNPLIYSVAKDGFNDIVSGNAPGCGTDGLSARAGWDAVTGLGTPDFLKLQALLKDARVTNDYS</sequence>
<evidence type="ECO:0000256" key="16">
    <source>
        <dbReference type="SAM" id="SignalP"/>
    </source>
</evidence>
<dbReference type="SUPFAM" id="SSF52743">
    <property type="entry name" value="Subtilisin-like"/>
    <property type="match status" value="1"/>
</dbReference>
<dbReference type="EC" id="3.4.14.10" evidence="4"/>
<comment type="subcellular location">
    <subcellularLocation>
        <location evidence="3">Secreted</location>
        <location evidence="3">Extracellular space</location>
    </subcellularLocation>
</comment>
<keyword evidence="12" id="KW-0843">Virulence</keyword>
<gene>
    <name evidence="18" type="ORF">FB45DRAFT_752135</name>
</gene>
<evidence type="ECO:0000256" key="6">
    <source>
        <dbReference type="ARBA" id="ARBA00022670"/>
    </source>
</evidence>
<keyword evidence="6 15" id="KW-0645">Protease</keyword>
<protein>
    <recommendedName>
        <fullName evidence="4">tripeptidyl-peptidase II</fullName>
        <ecNumber evidence="4">3.4.14.10</ecNumber>
    </recommendedName>
</protein>
<feature type="active site" description="Charge relay system" evidence="15">
    <location>
        <position position="296"/>
    </location>
</feature>
<dbReference type="PROSITE" id="PS00138">
    <property type="entry name" value="SUBTILASE_SER"/>
    <property type="match status" value="1"/>
</dbReference>
<evidence type="ECO:0000256" key="4">
    <source>
        <dbReference type="ARBA" id="ARBA00012462"/>
    </source>
</evidence>
<dbReference type="FunFam" id="3.40.50.200:FF:000015">
    <property type="entry name" value="Tripeptidyl peptidase A"/>
    <property type="match status" value="1"/>
</dbReference>
<evidence type="ECO:0000256" key="14">
    <source>
        <dbReference type="ARBA" id="ARBA00023180"/>
    </source>
</evidence>
<keyword evidence="11 15" id="KW-0106">Calcium</keyword>
<keyword evidence="10 15" id="KW-0720">Serine protease</keyword>
<evidence type="ECO:0000256" key="13">
    <source>
        <dbReference type="ARBA" id="ARBA00023145"/>
    </source>
</evidence>
<feature type="chain" id="PRO_5042217451" description="tripeptidyl-peptidase II" evidence="16">
    <location>
        <begin position="17"/>
        <end position="597"/>
    </location>
</feature>
<dbReference type="Gene3D" id="3.40.50.200">
    <property type="entry name" value="Peptidase S8/S53 domain"/>
    <property type="match status" value="1"/>
</dbReference>
<evidence type="ECO:0000256" key="2">
    <source>
        <dbReference type="ARBA" id="ARBA00002451"/>
    </source>
</evidence>
<dbReference type="SUPFAM" id="SSF54897">
    <property type="entry name" value="Protease propeptides/inhibitors"/>
    <property type="match status" value="1"/>
</dbReference>
<comment type="caution">
    <text evidence="18">The sequence shown here is derived from an EMBL/GenBank/DDBJ whole genome shotgun (WGS) entry which is preliminary data.</text>
</comment>
<dbReference type="AlphaFoldDB" id="A0AAD7BKV6"/>
<feature type="binding site" evidence="15">
    <location>
        <position position="570"/>
    </location>
    <ligand>
        <name>Ca(2+)</name>
        <dbReference type="ChEBI" id="CHEBI:29108"/>
    </ligand>
</feature>
<dbReference type="InterPro" id="IPR015366">
    <property type="entry name" value="S53_propep"/>
</dbReference>
<dbReference type="CDD" id="cd04056">
    <property type="entry name" value="Peptidases_S53"/>
    <property type="match status" value="1"/>
</dbReference>
<evidence type="ECO:0000313" key="19">
    <source>
        <dbReference type="Proteomes" id="UP001221142"/>
    </source>
</evidence>
<feature type="domain" description="Peptidase S53" evidence="17">
    <location>
        <begin position="222"/>
        <end position="590"/>
    </location>
</feature>
<keyword evidence="13" id="KW-0865">Zymogen</keyword>
<keyword evidence="9 15" id="KW-0378">Hydrolase</keyword>
<comment type="catalytic activity">
    <reaction evidence="1">
        <text>Release of an N-terminal tripeptide from a polypeptide.</text>
        <dbReference type="EC" id="3.4.14.10"/>
    </reaction>
</comment>
<feature type="binding site" evidence="15">
    <location>
        <position position="568"/>
    </location>
    <ligand>
        <name>Ca(2+)</name>
        <dbReference type="ChEBI" id="CHEBI:29108"/>
    </ligand>
</feature>
<dbReference type="Pfam" id="PF09286">
    <property type="entry name" value="Pro-kuma_activ"/>
    <property type="match status" value="1"/>
</dbReference>
<name>A0AAD7BKV6_9AGAR</name>
<evidence type="ECO:0000256" key="8">
    <source>
        <dbReference type="ARBA" id="ARBA00022729"/>
    </source>
</evidence>
<comment type="function">
    <text evidence="2">Secreted tripeptidyl-peptidase which degrades proteins at acidic pHs and is involved in virulence.</text>
</comment>
<dbReference type="GO" id="GO:0004252">
    <property type="term" value="F:serine-type endopeptidase activity"/>
    <property type="evidence" value="ECO:0007669"/>
    <property type="project" value="UniProtKB-UniRule"/>
</dbReference>
<evidence type="ECO:0000256" key="3">
    <source>
        <dbReference type="ARBA" id="ARBA00004239"/>
    </source>
</evidence>
<keyword evidence="19" id="KW-1185">Reference proteome</keyword>
<keyword evidence="14" id="KW-0325">Glycoprotein</keyword>
<evidence type="ECO:0000256" key="11">
    <source>
        <dbReference type="ARBA" id="ARBA00022837"/>
    </source>
</evidence>
<evidence type="ECO:0000256" key="7">
    <source>
        <dbReference type="ARBA" id="ARBA00022723"/>
    </source>
</evidence>
<feature type="signal peptide" evidence="16">
    <location>
        <begin position="1"/>
        <end position="16"/>
    </location>
</feature>
<dbReference type="InterPro" id="IPR023828">
    <property type="entry name" value="Peptidase_S8_Ser-AS"/>
</dbReference>
<accession>A0AAD7BKV6</accession>
<keyword evidence="5" id="KW-0964">Secreted</keyword>
<dbReference type="GO" id="GO:0046872">
    <property type="term" value="F:metal ion binding"/>
    <property type="evidence" value="ECO:0007669"/>
    <property type="project" value="UniProtKB-UniRule"/>
</dbReference>
<dbReference type="PANTHER" id="PTHR14218:SF15">
    <property type="entry name" value="TRIPEPTIDYL-PEPTIDASE 1"/>
    <property type="match status" value="1"/>
</dbReference>
<comment type="cofactor">
    <cofactor evidence="15">
        <name>Ca(2+)</name>
        <dbReference type="ChEBI" id="CHEBI:29108"/>
    </cofactor>
    <text evidence="15">Binds 1 Ca(2+) ion per subunit.</text>
</comment>
<dbReference type="CDD" id="cd11377">
    <property type="entry name" value="Pro-peptidase_S53"/>
    <property type="match status" value="1"/>
</dbReference>
<feature type="binding site" evidence="15">
    <location>
        <position position="549"/>
    </location>
    <ligand>
        <name>Ca(2+)</name>
        <dbReference type="ChEBI" id="CHEBI:29108"/>
    </ligand>
</feature>
<dbReference type="Pfam" id="PF00082">
    <property type="entry name" value="Peptidase_S8"/>
    <property type="match status" value="1"/>
</dbReference>
<feature type="active site" description="Charge relay system" evidence="15">
    <location>
        <position position="507"/>
    </location>
</feature>
<evidence type="ECO:0000256" key="1">
    <source>
        <dbReference type="ARBA" id="ARBA00001910"/>
    </source>
</evidence>